<dbReference type="Pfam" id="PF00566">
    <property type="entry name" value="RabGAP-TBC"/>
    <property type="match status" value="1"/>
</dbReference>
<dbReference type="EMBL" id="BTGB01000009">
    <property type="protein sequence ID" value="GMM48580.1"/>
    <property type="molecule type" value="Genomic_DNA"/>
</dbReference>
<protein>
    <submittedName>
        <fullName evidence="3">GTPase-activating protein</fullName>
    </submittedName>
</protein>
<feature type="domain" description="Rab-GAP TBC" evidence="2">
    <location>
        <begin position="395"/>
        <end position="634"/>
    </location>
</feature>
<sequence length="747" mass="86931">MKAPKTFPPGKGQVLYAKSKVYIHVTSNKNDNIPGYLTIVKPFPDSKNDELIISFIPELDLSIEDKTTLDYFDLYGLDGEKNDFYSNNKNDINGKNFPQIIRFIDRPRISSISSYAFGAVINQLYTIQVRPKKTSLWEGSIILHPKQENDKLPALFFHDDESLGTKREQKLKNQNFEPYSENQIGGNSLYWGGDRFISCLKNYATLTESTLETGMFLINCTQEDAMNFVPNILNNDQNKDDNSYDFNAEVNQVLTTAKWNLLTGLASITGFAKKQINNAIDNKILPQSLQKYVERSEVKKITDDFDSASVYLAKWALSVQEEAEKNRKMIIGNEYYKELISVELGDKFIELTPLEVSKAARRGKMNKEDWNKFFDSNGSLQFTIHEIIGQIFHSGLEEDIRKDAWLFLLGVFPWDTTVSEREQLKKSLENNYIEYKNSWKADLTKQENDAFWKDQKVRIYKDLKRTDRDVDFFKSSKGDDSDDDYDDDYDGSYWNEEDEFGNETLFHNKNLLVMRDILFSYNELNYNLGYVQGMCDLLAPLYCVLKDEAITFWAFSNFMERMERNFVRNLSGMKAQMVTLTELVQFMLPDLYVHLEKCDSSNLFFFFRMLLVWFKRELSFLETMDLWEIMWTDYYSSQFILFFALAILQKHSKIIMKTLKGFDGILRYINDLSGKLDVQDLLTRSELLFLKFKQMVELIDRTSAGTSFNSKQAGEPVKPISDELRTLLSKEIVIEKEETRTSETPFG</sequence>
<keyword evidence="1" id="KW-0343">GTPase activation</keyword>
<dbReference type="Proteomes" id="UP001378960">
    <property type="component" value="Unassembled WGS sequence"/>
</dbReference>
<evidence type="ECO:0000259" key="2">
    <source>
        <dbReference type="PROSITE" id="PS50086"/>
    </source>
</evidence>
<dbReference type="InterPro" id="IPR000195">
    <property type="entry name" value="Rab-GAP-TBC_dom"/>
</dbReference>
<dbReference type="SUPFAM" id="SSF47923">
    <property type="entry name" value="Ypt/Rab-GAP domain of gyp1p"/>
    <property type="match status" value="2"/>
</dbReference>
<gene>
    <name evidence="3" type="ORF">DAPK24_051780</name>
</gene>
<dbReference type="SMART" id="SM00164">
    <property type="entry name" value="TBC"/>
    <property type="match status" value="1"/>
</dbReference>
<dbReference type="AlphaFoldDB" id="A0AAV5RAN1"/>
<proteinExistence type="predicted"/>
<dbReference type="PROSITE" id="PS50086">
    <property type="entry name" value="TBC_RABGAP"/>
    <property type="match status" value="1"/>
</dbReference>
<dbReference type="Gene3D" id="1.10.8.270">
    <property type="entry name" value="putative rabgap domain of human tbc1 domain family member 14 like domains"/>
    <property type="match status" value="1"/>
</dbReference>
<dbReference type="PANTHER" id="PTHR22957:SF502">
    <property type="entry name" value="SMALL G PROTEIN SIGNALING MODULATOR 2-RELATED"/>
    <property type="match status" value="1"/>
</dbReference>
<accession>A0AAV5RAN1</accession>
<dbReference type="InterPro" id="IPR035969">
    <property type="entry name" value="Rab-GAP_TBC_sf"/>
</dbReference>
<dbReference type="Gene3D" id="1.10.472.80">
    <property type="entry name" value="Ypt/Rab-GAP domain of gyp1p, domain 3"/>
    <property type="match status" value="1"/>
</dbReference>
<name>A0AAV5RAN1_PICKL</name>
<organism evidence="3 4">
    <name type="scientific">Pichia kluyveri</name>
    <name type="common">Yeast</name>
    <dbReference type="NCBI Taxonomy" id="36015"/>
    <lineage>
        <taxon>Eukaryota</taxon>
        <taxon>Fungi</taxon>
        <taxon>Dikarya</taxon>
        <taxon>Ascomycota</taxon>
        <taxon>Saccharomycotina</taxon>
        <taxon>Pichiomycetes</taxon>
        <taxon>Pichiales</taxon>
        <taxon>Pichiaceae</taxon>
        <taxon>Pichia</taxon>
    </lineage>
</organism>
<evidence type="ECO:0000256" key="1">
    <source>
        <dbReference type="ARBA" id="ARBA00022468"/>
    </source>
</evidence>
<evidence type="ECO:0000313" key="3">
    <source>
        <dbReference type="EMBL" id="GMM48580.1"/>
    </source>
</evidence>
<comment type="caution">
    <text evidence="3">The sequence shown here is derived from an EMBL/GenBank/DDBJ whole genome shotgun (WGS) entry which is preliminary data.</text>
</comment>
<keyword evidence="4" id="KW-1185">Reference proteome</keyword>
<evidence type="ECO:0000313" key="4">
    <source>
        <dbReference type="Proteomes" id="UP001378960"/>
    </source>
</evidence>
<dbReference type="PANTHER" id="PTHR22957">
    <property type="entry name" value="TBC1 DOMAIN FAMILY MEMBER GTPASE-ACTIVATING PROTEIN"/>
    <property type="match status" value="1"/>
</dbReference>
<dbReference type="GO" id="GO:0005096">
    <property type="term" value="F:GTPase activator activity"/>
    <property type="evidence" value="ECO:0007669"/>
    <property type="project" value="UniProtKB-KW"/>
</dbReference>
<reference evidence="3 4" key="1">
    <citation type="journal article" date="2023" name="Elife">
        <title>Identification of key yeast species and microbe-microbe interactions impacting larval growth of Drosophila in the wild.</title>
        <authorList>
            <person name="Mure A."/>
            <person name="Sugiura Y."/>
            <person name="Maeda R."/>
            <person name="Honda K."/>
            <person name="Sakurai N."/>
            <person name="Takahashi Y."/>
            <person name="Watada M."/>
            <person name="Katoh T."/>
            <person name="Gotoh A."/>
            <person name="Gotoh Y."/>
            <person name="Taniguchi I."/>
            <person name="Nakamura K."/>
            <person name="Hayashi T."/>
            <person name="Katayama T."/>
            <person name="Uemura T."/>
            <person name="Hattori Y."/>
        </authorList>
    </citation>
    <scope>NUCLEOTIDE SEQUENCE [LARGE SCALE GENOMIC DNA]</scope>
    <source>
        <strain evidence="3 4">PK-24</strain>
    </source>
</reference>